<dbReference type="InterPro" id="IPR023772">
    <property type="entry name" value="DNA-bd_HTH_TetR-type_CS"/>
</dbReference>
<dbReference type="Pfam" id="PF00440">
    <property type="entry name" value="TetR_N"/>
    <property type="match status" value="1"/>
</dbReference>
<keyword evidence="3" id="KW-0804">Transcription</keyword>
<dbReference type="EMBL" id="AP022620">
    <property type="protein sequence ID" value="BBZ78440.1"/>
    <property type="molecule type" value="Genomic_DNA"/>
</dbReference>
<keyword evidence="1" id="KW-0805">Transcription regulation</keyword>
<dbReference type="KEGG" id="many:MANY_37770"/>
<dbReference type="PANTHER" id="PTHR30055:SF149">
    <property type="entry name" value="TETR-FAMILY TRANSCRIPTIONAL REGULATOR"/>
    <property type="match status" value="1"/>
</dbReference>
<evidence type="ECO:0000313" key="7">
    <source>
        <dbReference type="Proteomes" id="UP000467249"/>
    </source>
</evidence>
<dbReference type="InterPro" id="IPR011075">
    <property type="entry name" value="TetR_C"/>
</dbReference>
<evidence type="ECO:0000313" key="6">
    <source>
        <dbReference type="EMBL" id="BBZ78440.1"/>
    </source>
</evidence>
<dbReference type="InterPro" id="IPR009057">
    <property type="entry name" value="Homeodomain-like_sf"/>
</dbReference>
<feature type="DNA-binding region" description="H-T-H motif" evidence="4">
    <location>
        <begin position="38"/>
        <end position="57"/>
    </location>
</feature>
<dbReference type="InterPro" id="IPR036271">
    <property type="entry name" value="Tet_transcr_reg_TetR-rel_C_sf"/>
</dbReference>
<feature type="domain" description="HTH tetR-type" evidence="5">
    <location>
        <begin position="15"/>
        <end position="75"/>
    </location>
</feature>
<dbReference type="SUPFAM" id="SSF48498">
    <property type="entry name" value="Tetracyclin repressor-like, C-terminal domain"/>
    <property type="match status" value="1"/>
</dbReference>
<evidence type="ECO:0000259" key="5">
    <source>
        <dbReference type="PROSITE" id="PS50977"/>
    </source>
</evidence>
<dbReference type="Gene3D" id="1.10.357.10">
    <property type="entry name" value="Tetracycline Repressor, domain 2"/>
    <property type="match status" value="1"/>
</dbReference>
<name>A0A6N4W8U4_9MYCO</name>
<dbReference type="PANTHER" id="PTHR30055">
    <property type="entry name" value="HTH-TYPE TRANSCRIPTIONAL REGULATOR RUTR"/>
    <property type="match status" value="1"/>
</dbReference>
<organism evidence="6 7">
    <name type="scientific">Mycolicibacterium anyangense</name>
    <dbReference type="NCBI Taxonomy" id="1431246"/>
    <lineage>
        <taxon>Bacteria</taxon>
        <taxon>Bacillati</taxon>
        <taxon>Actinomycetota</taxon>
        <taxon>Actinomycetes</taxon>
        <taxon>Mycobacteriales</taxon>
        <taxon>Mycobacteriaceae</taxon>
        <taxon>Mycolicibacterium</taxon>
    </lineage>
</organism>
<dbReference type="GO" id="GO:0000976">
    <property type="term" value="F:transcription cis-regulatory region binding"/>
    <property type="evidence" value="ECO:0007669"/>
    <property type="project" value="TreeGrafter"/>
</dbReference>
<reference evidence="6 7" key="1">
    <citation type="journal article" date="2019" name="Emerg. Microbes Infect.">
        <title>Comprehensive subspecies identification of 175 nontuberculous mycobacteria species based on 7547 genomic profiles.</title>
        <authorList>
            <person name="Matsumoto Y."/>
            <person name="Kinjo T."/>
            <person name="Motooka D."/>
            <person name="Nabeya D."/>
            <person name="Jung N."/>
            <person name="Uechi K."/>
            <person name="Horii T."/>
            <person name="Iida T."/>
            <person name="Fujita J."/>
            <person name="Nakamura S."/>
        </authorList>
    </citation>
    <scope>NUCLEOTIDE SEQUENCE [LARGE SCALE GENOMIC DNA]</scope>
    <source>
        <strain evidence="6 7">JCM 30275</strain>
    </source>
</reference>
<dbReference type="AlphaFoldDB" id="A0A6N4W8U4"/>
<sequence length="211" mass="23046">MVTEHCDDSAGCPWSEREAQLLAITLELLQEHGYDRLTVDAVAAKAKASKATVYRRWPSKADLVLAALVEGTRADATAPRTGSLRGDLLEIGRTCCKHTQEHMRTLRAVLNEMSHNPALQDVMQEKFVLQRKMVLNGAFAEAVRRGEIKESALTEEIHDLLPGYLVFRSLVSDRPPTDATVEAVVDRVLLPLLKGGESGGDNESGVGSISE</sequence>
<dbReference type="InterPro" id="IPR001647">
    <property type="entry name" value="HTH_TetR"/>
</dbReference>
<protein>
    <submittedName>
        <fullName evidence="6">Putative HTH-type transcriptional regulator</fullName>
    </submittedName>
</protein>
<dbReference type="PROSITE" id="PS50977">
    <property type="entry name" value="HTH_TETR_2"/>
    <property type="match status" value="1"/>
</dbReference>
<accession>A0A6N4W8U4</accession>
<dbReference type="GO" id="GO:0003700">
    <property type="term" value="F:DNA-binding transcription factor activity"/>
    <property type="evidence" value="ECO:0007669"/>
    <property type="project" value="TreeGrafter"/>
</dbReference>
<keyword evidence="2 4" id="KW-0238">DNA-binding</keyword>
<evidence type="ECO:0000256" key="3">
    <source>
        <dbReference type="ARBA" id="ARBA00023163"/>
    </source>
</evidence>
<dbReference type="SUPFAM" id="SSF46689">
    <property type="entry name" value="Homeodomain-like"/>
    <property type="match status" value="1"/>
</dbReference>
<gene>
    <name evidence="6" type="ORF">MANY_37770</name>
</gene>
<evidence type="ECO:0000256" key="2">
    <source>
        <dbReference type="ARBA" id="ARBA00023125"/>
    </source>
</evidence>
<dbReference type="Gene3D" id="1.10.10.60">
    <property type="entry name" value="Homeodomain-like"/>
    <property type="match status" value="1"/>
</dbReference>
<evidence type="ECO:0000256" key="1">
    <source>
        <dbReference type="ARBA" id="ARBA00023015"/>
    </source>
</evidence>
<evidence type="ECO:0000256" key="4">
    <source>
        <dbReference type="PROSITE-ProRule" id="PRU00335"/>
    </source>
</evidence>
<keyword evidence="7" id="KW-1185">Reference proteome</keyword>
<dbReference type="Proteomes" id="UP000467249">
    <property type="component" value="Chromosome"/>
</dbReference>
<dbReference type="PROSITE" id="PS01081">
    <property type="entry name" value="HTH_TETR_1"/>
    <property type="match status" value="1"/>
</dbReference>
<dbReference type="InterPro" id="IPR050109">
    <property type="entry name" value="HTH-type_TetR-like_transc_reg"/>
</dbReference>
<dbReference type="PRINTS" id="PR00455">
    <property type="entry name" value="HTHTETR"/>
</dbReference>
<dbReference type="Pfam" id="PF16859">
    <property type="entry name" value="TetR_C_11"/>
    <property type="match status" value="1"/>
</dbReference>
<proteinExistence type="predicted"/>